<dbReference type="Proteomes" id="UP001190926">
    <property type="component" value="Unassembled WGS sequence"/>
</dbReference>
<reference evidence="3 4" key="1">
    <citation type="journal article" date="2021" name="Nat. Commun.">
        <title>Incipient diploidization of the medicinal plant Perilla within 10,000 years.</title>
        <authorList>
            <person name="Zhang Y."/>
            <person name="Shen Q."/>
            <person name="Leng L."/>
            <person name="Zhang D."/>
            <person name="Chen S."/>
            <person name="Shi Y."/>
            <person name="Ning Z."/>
            <person name="Chen S."/>
        </authorList>
    </citation>
    <scope>NUCLEOTIDE SEQUENCE [LARGE SCALE GENOMIC DNA]</scope>
    <source>
        <strain evidence="4">cv. PC099</strain>
    </source>
</reference>
<accession>A0AAD4P921</accession>
<dbReference type="Pfam" id="PF00646">
    <property type="entry name" value="F-box"/>
    <property type="match status" value="1"/>
</dbReference>
<dbReference type="InterPro" id="IPR036047">
    <property type="entry name" value="F-box-like_dom_sf"/>
</dbReference>
<dbReference type="AlphaFoldDB" id="A0AAD4P921"/>
<evidence type="ECO:0000313" key="3">
    <source>
        <dbReference type="EMBL" id="KAH6830277.1"/>
    </source>
</evidence>
<dbReference type="SMART" id="SM00256">
    <property type="entry name" value="FBOX"/>
    <property type="match status" value="1"/>
</dbReference>
<dbReference type="PANTHER" id="PTHR31672:SF13">
    <property type="entry name" value="F-BOX PROTEIN CPR30-LIKE"/>
    <property type="match status" value="1"/>
</dbReference>
<keyword evidence="4" id="KW-1185">Reference proteome</keyword>
<dbReference type="Pfam" id="PF07734">
    <property type="entry name" value="FBA_1"/>
    <property type="match status" value="1"/>
</dbReference>
<dbReference type="Gene3D" id="1.20.1280.50">
    <property type="match status" value="1"/>
</dbReference>
<dbReference type="InterPro" id="IPR050796">
    <property type="entry name" value="SCF_F-box_component"/>
</dbReference>
<dbReference type="CDD" id="cd22157">
    <property type="entry name" value="F-box_AtFBW1-like"/>
    <property type="match status" value="1"/>
</dbReference>
<evidence type="ECO:0000313" key="4">
    <source>
        <dbReference type="Proteomes" id="UP001190926"/>
    </source>
</evidence>
<feature type="compositionally biased region" description="Acidic residues" evidence="1">
    <location>
        <begin position="83"/>
        <end position="93"/>
    </location>
</feature>
<sequence length="443" mass="51105">MESRRNGNRHLPQELVLDILLRLPVKSLSRFKCVSKNWCSLIRSPSFVKQHFERSQERLLIRLVKKHDPEENESDMPMGVDEPVAEPEEEEPPYLEGCDDDYYHFLIAERIAEEEYYRQEMLDVERYKHAVYVDETFSEYEEPSHLQLPDECSELFGPVNGVFCVVTHLPWGPMALLNPALRQFKPLPLVERNALANTSFYNNELGFGLDPLTGDYKLVLILYFDVNLDGQDYICVASVCNSDSDSWRVLEDVDSINSKRPARTSLCNTYMKGDYYWLLEFSDTSNDVAILAFDMGTEKFREIQVTGCDAQSKQGYLAVCGDSLALLMCDQFEHVGRFIDVWIMKNEGCWIKSSRVGSLEGISRPLCFWKNNKLLLETMTSFLAQSNVSTQELKTFEAKKGDQDHFSHWVFVYKESLVSIEGEAGKCKLWDTSSDFVKDFFKL</sequence>
<dbReference type="PROSITE" id="PS50181">
    <property type="entry name" value="FBOX"/>
    <property type="match status" value="1"/>
</dbReference>
<evidence type="ECO:0000259" key="2">
    <source>
        <dbReference type="PROSITE" id="PS50181"/>
    </source>
</evidence>
<dbReference type="PANTHER" id="PTHR31672">
    <property type="entry name" value="BNACNNG10540D PROTEIN"/>
    <property type="match status" value="1"/>
</dbReference>
<evidence type="ECO:0000256" key="1">
    <source>
        <dbReference type="SAM" id="MobiDB-lite"/>
    </source>
</evidence>
<protein>
    <recommendedName>
        <fullName evidence="2">F-box domain-containing protein</fullName>
    </recommendedName>
</protein>
<feature type="domain" description="F-box" evidence="2">
    <location>
        <begin position="5"/>
        <end position="55"/>
    </location>
</feature>
<dbReference type="InterPro" id="IPR017451">
    <property type="entry name" value="F-box-assoc_interact_dom"/>
</dbReference>
<feature type="region of interest" description="Disordered" evidence="1">
    <location>
        <begin position="69"/>
        <end position="93"/>
    </location>
</feature>
<dbReference type="NCBIfam" id="TIGR01640">
    <property type="entry name" value="F_box_assoc_1"/>
    <property type="match status" value="1"/>
</dbReference>
<dbReference type="SUPFAM" id="SSF81383">
    <property type="entry name" value="F-box domain"/>
    <property type="match status" value="1"/>
</dbReference>
<dbReference type="InterPro" id="IPR006527">
    <property type="entry name" value="F-box-assoc_dom_typ1"/>
</dbReference>
<dbReference type="EMBL" id="SDAM02000099">
    <property type="protein sequence ID" value="KAH6830277.1"/>
    <property type="molecule type" value="Genomic_DNA"/>
</dbReference>
<dbReference type="InterPro" id="IPR001810">
    <property type="entry name" value="F-box_dom"/>
</dbReference>
<comment type="caution">
    <text evidence="3">The sequence shown here is derived from an EMBL/GenBank/DDBJ whole genome shotgun (WGS) entry which is preliminary data.</text>
</comment>
<name>A0AAD4P921_PERFH</name>
<organism evidence="3 4">
    <name type="scientific">Perilla frutescens var. hirtella</name>
    <name type="common">Perilla citriodora</name>
    <name type="synonym">Perilla setoyensis</name>
    <dbReference type="NCBI Taxonomy" id="608512"/>
    <lineage>
        <taxon>Eukaryota</taxon>
        <taxon>Viridiplantae</taxon>
        <taxon>Streptophyta</taxon>
        <taxon>Embryophyta</taxon>
        <taxon>Tracheophyta</taxon>
        <taxon>Spermatophyta</taxon>
        <taxon>Magnoliopsida</taxon>
        <taxon>eudicotyledons</taxon>
        <taxon>Gunneridae</taxon>
        <taxon>Pentapetalae</taxon>
        <taxon>asterids</taxon>
        <taxon>lamiids</taxon>
        <taxon>Lamiales</taxon>
        <taxon>Lamiaceae</taxon>
        <taxon>Nepetoideae</taxon>
        <taxon>Elsholtzieae</taxon>
        <taxon>Perilla</taxon>
    </lineage>
</organism>
<proteinExistence type="predicted"/>
<gene>
    <name evidence="3" type="ORF">C2S53_000246</name>
</gene>